<evidence type="ECO:0000313" key="2">
    <source>
        <dbReference type="Proteomes" id="UP000886998"/>
    </source>
</evidence>
<dbReference type="AlphaFoldDB" id="A0A8X6WR04"/>
<reference evidence="1" key="1">
    <citation type="submission" date="2020-08" db="EMBL/GenBank/DDBJ databases">
        <title>Multicomponent nature underlies the extraordinary mechanical properties of spider dragline silk.</title>
        <authorList>
            <person name="Kono N."/>
            <person name="Nakamura H."/>
            <person name="Mori M."/>
            <person name="Yoshida Y."/>
            <person name="Ohtoshi R."/>
            <person name="Malay A.D."/>
            <person name="Moran D.A.P."/>
            <person name="Tomita M."/>
            <person name="Numata K."/>
            <person name="Arakawa K."/>
        </authorList>
    </citation>
    <scope>NUCLEOTIDE SEQUENCE</scope>
</reference>
<comment type="caution">
    <text evidence="1">The sequence shown here is derived from an EMBL/GenBank/DDBJ whole genome shotgun (WGS) entry which is preliminary data.</text>
</comment>
<name>A0A8X6WR04_9ARAC</name>
<dbReference type="EMBL" id="BMAV01001060">
    <property type="protein sequence ID" value="GFY38774.1"/>
    <property type="molecule type" value="Genomic_DNA"/>
</dbReference>
<keyword evidence="2" id="KW-1185">Reference proteome</keyword>
<gene>
    <name evidence="1" type="ORF">TNIN_243271</name>
</gene>
<proteinExistence type="predicted"/>
<evidence type="ECO:0000313" key="1">
    <source>
        <dbReference type="EMBL" id="GFY38774.1"/>
    </source>
</evidence>
<sequence length="98" mass="11141">MEKGGDDKRDRSDVRILASFLEYDSRIKKTARIIKQSISIEACIEFGRVELPWGRGMIEMKRHVTPTTQVDEAACRIGPVGLPYLPRLRSHDPFLSIA</sequence>
<protein>
    <submittedName>
        <fullName evidence="1">Uncharacterized protein</fullName>
    </submittedName>
</protein>
<dbReference type="Proteomes" id="UP000886998">
    <property type="component" value="Unassembled WGS sequence"/>
</dbReference>
<organism evidence="1 2">
    <name type="scientific">Trichonephila inaurata madagascariensis</name>
    <dbReference type="NCBI Taxonomy" id="2747483"/>
    <lineage>
        <taxon>Eukaryota</taxon>
        <taxon>Metazoa</taxon>
        <taxon>Ecdysozoa</taxon>
        <taxon>Arthropoda</taxon>
        <taxon>Chelicerata</taxon>
        <taxon>Arachnida</taxon>
        <taxon>Araneae</taxon>
        <taxon>Araneomorphae</taxon>
        <taxon>Entelegynae</taxon>
        <taxon>Araneoidea</taxon>
        <taxon>Nephilidae</taxon>
        <taxon>Trichonephila</taxon>
        <taxon>Trichonephila inaurata</taxon>
    </lineage>
</organism>
<accession>A0A8X6WR04</accession>